<dbReference type="EMBL" id="WSZM01000411">
    <property type="protein sequence ID" value="KAF4033668.1"/>
    <property type="molecule type" value="Genomic_DNA"/>
</dbReference>
<reference evidence="1" key="1">
    <citation type="submission" date="2020-04" db="EMBL/GenBank/DDBJ databases">
        <title>Hybrid Assembly of Korean Phytophthora infestans isolates.</title>
        <authorList>
            <person name="Prokchorchik M."/>
            <person name="Lee Y."/>
            <person name="Seo J."/>
            <person name="Cho J.-H."/>
            <person name="Park Y.-E."/>
            <person name="Jang D.-C."/>
            <person name="Im J.-S."/>
            <person name="Choi J.-G."/>
            <person name="Park H.-J."/>
            <person name="Lee G.-B."/>
            <person name="Lee Y.-G."/>
            <person name="Hong S.-Y."/>
            <person name="Cho K."/>
            <person name="Sohn K.H."/>
        </authorList>
    </citation>
    <scope>NUCLEOTIDE SEQUENCE</scope>
    <source>
        <strain evidence="1">KR_1_A1</strain>
    </source>
</reference>
<sequence>MKPEMDEFDSEEEAKDHVGEVSDLVVGSYHRNFGLMYQIIENLLFRDSTGGEADELELDRFATY</sequence>
<proteinExistence type="predicted"/>
<keyword evidence="2" id="KW-1185">Reference proteome</keyword>
<gene>
    <name evidence="1" type="ORF">GN244_ATG14376</name>
</gene>
<evidence type="ECO:0000313" key="1">
    <source>
        <dbReference type="EMBL" id="KAF4033668.1"/>
    </source>
</evidence>
<accession>A0A833SHN2</accession>
<protein>
    <submittedName>
        <fullName evidence="1">Uncharacterized protein</fullName>
    </submittedName>
</protein>
<dbReference type="AlphaFoldDB" id="A0A833SHN2"/>
<evidence type="ECO:0000313" key="2">
    <source>
        <dbReference type="Proteomes" id="UP000602510"/>
    </source>
</evidence>
<dbReference type="Proteomes" id="UP000602510">
    <property type="component" value="Unassembled WGS sequence"/>
</dbReference>
<organism evidence="1 2">
    <name type="scientific">Phytophthora infestans</name>
    <name type="common">Potato late blight agent</name>
    <name type="synonym">Botrytis infestans</name>
    <dbReference type="NCBI Taxonomy" id="4787"/>
    <lineage>
        <taxon>Eukaryota</taxon>
        <taxon>Sar</taxon>
        <taxon>Stramenopiles</taxon>
        <taxon>Oomycota</taxon>
        <taxon>Peronosporomycetes</taxon>
        <taxon>Peronosporales</taxon>
        <taxon>Peronosporaceae</taxon>
        <taxon>Phytophthora</taxon>
    </lineage>
</organism>
<name>A0A833SHN2_PHYIN</name>
<comment type="caution">
    <text evidence="1">The sequence shown here is derived from an EMBL/GenBank/DDBJ whole genome shotgun (WGS) entry which is preliminary data.</text>
</comment>